<dbReference type="AlphaFoldDB" id="A0A6J8CZ30"/>
<organism evidence="2 3">
    <name type="scientific">Mytilus coruscus</name>
    <name type="common">Sea mussel</name>
    <dbReference type="NCBI Taxonomy" id="42192"/>
    <lineage>
        <taxon>Eukaryota</taxon>
        <taxon>Metazoa</taxon>
        <taxon>Spiralia</taxon>
        <taxon>Lophotrochozoa</taxon>
        <taxon>Mollusca</taxon>
        <taxon>Bivalvia</taxon>
        <taxon>Autobranchia</taxon>
        <taxon>Pteriomorphia</taxon>
        <taxon>Mytilida</taxon>
        <taxon>Mytiloidea</taxon>
        <taxon>Mytilidae</taxon>
        <taxon>Mytilinae</taxon>
        <taxon>Mytilus</taxon>
    </lineage>
</organism>
<dbReference type="Proteomes" id="UP000507470">
    <property type="component" value="Unassembled WGS sequence"/>
</dbReference>
<evidence type="ECO:0000313" key="3">
    <source>
        <dbReference type="Proteomes" id="UP000507470"/>
    </source>
</evidence>
<accession>A0A6J8CZ30</accession>
<dbReference type="Gene3D" id="3.40.50.11960">
    <property type="match status" value="1"/>
</dbReference>
<dbReference type="EMBL" id="CACVKT020006320">
    <property type="protein sequence ID" value="CAC5400846.1"/>
    <property type="molecule type" value="Genomic_DNA"/>
</dbReference>
<dbReference type="PANTHER" id="PTHR14659">
    <property type="entry name" value="ALPHA- AND GAMMA-ADAPTIN-BINDING PROTEIN P34"/>
    <property type="match status" value="1"/>
</dbReference>
<dbReference type="OrthoDB" id="1741717at2759"/>
<sequence length="286" mass="32638">MTNPCALFTSCCDSFPAEEFIKRIKNQNELEGGVNDLENIWHYNWHIDTKYYTADIELCHTSERTIGNTEFAELVQAVIIYFNPNQEWCIKNEFELVELSPLKSDDDDDEYEDDFEETTGIRRIIQALHAHTWSNLEMKDNPSIQSPYMRKLMEEEKTNNEKPESESEGACGDCKRLNESDDPELNNQTSGKTNDITDNNKKTKTDRIDDLILQDDDMAVFDAVGNDDPGGSFETLFAKFSFMKEKADTLPPEQRKAYAEKVAVSFWKALGGDDDDDGIDSSGDET</sequence>
<feature type="compositionally biased region" description="Basic and acidic residues" evidence="1">
    <location>
        <begin position="154"/>
        <end position="165"/>
    </location>
</feature>
<feature type="region of interest" description="Disordered" evidence="1">
    <location>
        <begin position="154"/>
        <end position="202"/>
    </location>
</feature>
<evidence type="ECO:0000313" key="2">
    <source>
        <dbReference type="EMBL" id="CAC5400846.1"/>
    </source>
</evidence>
<protein>
    <submittedName>
        <fullName evidence="2">AAGAB</fullName>
    </submittedName>
</protein>
<feature type="compositionally biased region" description="Polar residues" evidence="1">
    <location>
        <begin position="185"/>
        <end position="197"/>
    </location>
</feature>
<dbReference type="InterPro" id="IPR019341">
    <property type="entry name" value="Alpha/Gamma-adaptin-bd_p34"/>
</dbReference>
<dbReference type="PANTHER" id="PTHR14659:SF1">
    <property type="entry name" value="ALPHA- AND GAMMA-ADAPTIN-BINDING PROTEIN P34"/>
    <property type="match status" value="1"/>
</dbReference>
<dbReference type="Pfam" id="PF10199">
    <property type="entry name" value="Adaptin_binding"/>
    <property type="match status" value="1"/>
</dbReference>
<gene>
    <name evidence="2" type="ORF">MCOR_34994</name>
</gene>
<evidence type="ECO:0000256" key="1">
    <source>
        <dbReference type="SAM" id="MobiDB-lite"/>
    </source>
</evidence>
<keyword evidence="3" id="KW-1185">Reference proteome</keyword>
<name>A0A6J8CZ30_MYTCO</name>
<proteinExistence type="predicted"/>
<reference evidence="2 3" key="1">
    <citation type="submission" date="2020-06" db="EMBL/GenBank/DDBJ databases">
        <authorList>
            <person name="Li R."/>
            <person name="Bekaert M."/>
        </authorList>
    </citation>
    <scope>NUCLEOTIDE SEQUENCE [LARGE SCALE GENOMIC DNA]</scope>
    <source>
        <strain evidence="3">wild</strain>
    </source>
</reference>